<dbReference type="KEGG" id="vg:54989217"/>
<name>A0A2P0ZKY0_9CAUD</name>
<evidence type="ECO:0000256" key="1">
    <source>
        <dbReference type="SAM" id="MobiDB-lite"/>
    </source>
</evidence>
<feature type="transmembrane region" description="Helical" evidence="2">
    <location>
        <begin position="28"/>
        <end position="50"/>
    </location>
</feature>
<feature type="region of interest" description="Disordered" evidence="1">
    <location>
        <begin position="164"/>
        <end position="202"/>
    </location>
</feature>
<dbReference type="Proteomes" id="UP000241031">
    <property type="component" value="Segment"/>
</dbReference>
<evidence type="ECO:0000313" key="3">
    <source>
        <dbReference type="EMBL" id="AVH85650.1"/>
    </source>
</evidence>
<evidence type="ECO:0000313" key="4">
    <source>
        <dbReference type="Proteomes" id="UP000241031"/>
    </source>
</evidence>
<feature type="transmembrane region" description="Helical" evidence="2">
    <location>
        <begin position="57"/>
        <end position="75"/>
    </location>
</feature>
<keyword evidence="2" id="KW-0812">Transmembrane</keyword>
<protein>
    <recommendedName>
        <fullName evidence="5">Holin</fullName>
    </recommendedName>
</protein>
<sequence length="202" mass="21026">MNKIKTTFNNFIAQFVKTFEANKAKPSYWLQIVGSVLIIGLAIGSAFFGLKIDRSDVLMTFTVIGSVLAFVGTVTDNSILENVGNGIKDDSDSLTNSEQDVLNKLVEAQKAIENAKKPAEKAQLALSAANEAQSVADSLASELSKEAVSDASVNPQVVAQAVTSESASVAEPASAISEAPVSEATSEVSSETPASEVPSSEA</sequence>
<reference evidence="3 4" key="1">
    <citation type="submission" date="2018-01" db="EMBL/GenBank/DDBJ databases">
        <title>Lactobacillus phages that infect wine-derived L. plantarum strains.</title>
        <authorList>
            <person name="Kyrkou I."/>
            <person name="Hestbjerg Hansen L."/>
        </authorList>
    </citation>
    <scope>NUCLEOTIDE SEQUENCE [LARGE SCALE GENOMIC DNA]</scope>
</reference>
<keyword evidence="4" id="KW-1185">Reference proteome</keyword>
<organism evidence="3 4">
    <name type="scientific">Lactobacillus phage Maenad</name>
    <dbReference type="NCBI Taxonomy" id="2079431"/>
    <lineage>
        <taxon>Viruses</taxon>
        <taxon>Duplodnaviria</taxon>
        <taxon>Heunggongvirae</taxon>
        <taxon>Uroviricota</taxon>
        <taxon>Caudoviricetes</taxon>
        <taxon>Tybeckvirinae</taxon>
        <taxon>Maenadvirus</taxon>
        <taxon>Maenadvirus maenad</taxon>
    </lineage>
</organism>
<accession>A0A2P0ZKY0</accession>
<dbReference type="EMBL" id="MG765274">
    <property type="protein sequence ID" value="AVH85650.1"/>
    <property type="molecule type" value="Genomic_DNA"/>
</dbReference>
<evidence type="ECO:0008006" key="5">
    <source>
        <dbReference type="Google" id="ProtNLM"/>
    </source>
</evidence>
<keyword evidence="2" id="KW-1133">Transmembrane helix</keyword>
<proteinExistence type="predicted"/>
<evidence type="ECO:0000256" key="2">
    <source>
        <dbReference type="SAM" id="Phobius"/>
    </source>
</evidence>
<keyword evidence="2" id="KW-0472">Membrane</keyword>
<dbReference type="GeneID" id="54989217"/>
<dbReference type="RefSeq" id="YP_009798746.1">
    <property type="nucleotide sequence ID" value="NC_047931.1"/>
</dbReference>